<protein>
    <submittedName>
        <fullName evidence="3">DUF378 domain-containing protein</fullName>
    </submittedName>
</protein>
<feature type="transmembrane region" description="Helical" evidence="2">
    <location>
        <begin position="12"/>
        <end position="36"/>
    </location>
</feature>
<keyword evidence="2" id="KW-1133">Transmembrane helix</keyword>
<evidence type="ECO:0000313" key="3">
    <source>
        <dbReference type="EMBL" id="AKQ63129.1"/>
    </source>
</evidence>
<dbReference type="eggNOG" id="COG2155">
    <property type="taxonomic scope" value="Bacteria"/>
</dbReference>
<accession>A0A0H4WK78</accession>
<sequence>MERVEADRTRGGLAKAMAVLAIIGAINWGLIGFFNWNLVNALFGGETRTAMSALSRLIYSIVGLSGVALALTFPWKKSLGATTTTTTTTPRTDMGFHRRTEVRP</sequence>
<evidence type="ECO:0000256" key="2">
    <source>
        <dbReference type="SAM" id="Phobius"/>
    </source>
</evidence>
<feature type="transmembrane region" description="Helical" evidence="2">
    <location>
        <begin position="56"/>
        <end position="75"/>
    </location>
</feature>
<dbReference type="KEGG" id="mym:A176_000041"/>
<keyword evidence="2" id="KW-0472">Membrane</keyword>
<dbReference type="PANTHER" id="PTHR37304">
    <property type="entry name" value="MEMBRANE PROTEIN-RELATED"/>
    <property type="match status" value="1"/>
</dbReference>
<keyword evidence="2" id="KW-0812">Transmembrane</keyword>
<name>A0A0H4WK78_9BACT</name>
<dbReference type="RefSeq" id="WP_002638058.1">
    <property type="nucleotide sequence ID" value="NZ_CP012109.1"/>
</dbReference>
<organism evidence="3 4">
    <name type="scientific">Pseudomyxococcus hansupus</name>
    <dbReference type="NCBI Taxonomy" id="1297742"/>
    <lineage>
        <taxon>Bacteria</taxon>
        <taxon>Pseudomonadati</taxon>
        <taxon>Myxococcota</taxon>
        <taxon>Myxococcia</taxon>
        <taxon>Myxococcales</taxon>
        <taxon>Cystobacterineae</taxon>
        <taxon>Myxococcaceae</taxon>
        <taxon>Pseudomyxococcus</taxon>
    </lineage>
</organism>
<evidence type="ECO:0000313" key="4">
    <source>
        <dbReference type="Proteomes" id="UP000009026"/>
    </source>
</evidence>
<feature type="region of interest" description="Disordered" evidence="1">
    <location>
        <begin position="82"/>
        <end position="104"/>
    </location>
</feature>
<dbReference type="Proteomes" id="UP000009026">
    <property type="component" value="Chromosome"/>
</dbReference>
<dbReference type="Pfam" id="PF04070">
    <property type="entry name" value="DUF378"/>
    <property type="match status" value="1"/>
</dbReference>
<proteinExistence type="predicted"/>
<keyword evidence="4" id="KW-1185">Reference proteome</keyword>
<feature type="compositionally biased region" description="Basic and acidic residues" evidence="1">
    <location>
        <begin position="94"/>
        <end position="104"/>
    </location>
</feature>
<dbReference type="AlphaFoldDB" id="A0A0H4WK78"/>
<dbReference type="PATRIC" id="fig|1297742.4.peg.41"/>
<dbReference type="InterPro" id="IPR007211">
    <property type="entry name" value="DUF378"/>
</dbReference>
<dbReference type="STRING" id="1297742.A176_000041"/>
<dbReference type="EMBL" id="CP012109">
    <property type="protein sequence ID" value="AKQ63129.1"/>
    <property type="molecule type" value="Genomic_DNA"/>
</dbReference>
<gene>
    <name evidence="3" type="ORF">A176_000041</name>
</gene>
<dbReference type="OrthoDB" id="9812136at2"/>
<reference evidence="3 4" key="1">
    <citation type="journal article" date="2016" name="PLoS ONE">
        <title>Complete Genome Sequence and Comparative Genomics of a Novel Myxobacterium Myxococcus hansupus.</title>
        <authorList>
            <person name="Sharma G."/>
            <person name="Narwani T."/>
            <person name="Subramanian S."/>
        </authorList>
    </citation>
    <scope>NUCLEOTIDE SEQUENCE [LARGE SCALE GENOMIC DNA]</scope>
    <source>
        <strain evidence="4">mixupus</strain>
    </source>
</reference>
<dbReference type="PANTHER" id="PTHR37304:SF1">
    <property type="entry name" value="MEMBRANE PROTEIN"/>
    <property type="match status" value="1"/>
</dbReference>
<evidence type="ECO:0000256" key="1">
    <source>
        <dbReference type="SAM" id="MobiDB-lite"/>
    </source>
</evidence>